<dbReference type="GeneID" id="20226226"/>
<proteinExistence type="predicted"/>
<dbReference type="Proteomes" id="UP000002729">
    <property type="component" value="Unassembled WGS sequence"/>
</dbReference>
<dbReference type="AlphaFoldDB" id="F0YL13"/>
<dbReference type="RefSeq" id="XP_009041073.1">
    <property type="nucleotide sequence ID" value="XM_009042825.1"/>
</dbReference>
<evidence type="ECO:0000313" key="1">
    <source>
        <dbReference type="EMBL" id="EGB04221.1"/>
    </source>
</evidence>
<name>F0YL13_AURAN</name>
<gene>
    <name evidence="1" type="ORF">AURANDRAFT_67406</name>
</gene>
<dbReference type="EMBL" id="GL833154">
    <property type="protein sequence ID" value="EGB04221.1"/>
    <property type="molecule type" value="Genomic_DNA"/>
</dbReference>
<sequence length="191" mass="21520">MVQAPQSVVLRREAQISPWLAMGRVDVLRDLRSGLIWGRFGALRVARERCGRRELAADQFLVLRKLASCERLANLAVSWAILLRVDPWGLRSSTSRSLFRPVMRRGPISARNRMVSLSVVGVRPAVVVRVVLSIDDFGVSPFHGFCDERLQSFLVLRDNSRYMPTNKICSGSEILLVLELLGQLLRPLVQT</sequence>
<dbReference type="KEGG" id="aaf:AURANDRAFT_67406"/>
<reference evidence="1 2" key="1">
    <citation type="journal article" date="2011" name="Proc. Natl. Acad. Sci. U.S.A.">
        <title>Niche of harmful alga Aureococcus anophagefferens revealed through ecogenomics.</title>
        <authorList>
            <person name="Gobler C.J."/>
            <person name="Berry D.L."/>
            <person name="Dyhrman S.T."/>
            <person name="Wilhelm S.W."/>
            <person name="Salamov A."/>
            <person name="Lobanov A.V."/>
            <person name="Zhang Y."/>
            <person name="Collier J.L."/>
            <person name="Wurch L.L."/>
            <person name="Kustka A.B."/>
            <person name="Dill B.D."/>
            <person name="Shah M."/>
            <person name="VerBerkmoes N.C."/>
            <person name="Kuo A."/>
            <person name="Terry A."/>
            <person name="Pangilinan J."/>
            <person name="Lindquist E.A."/>
            <person name="Lucas S."/>
            <person name="Paulsen I.T."/>
            <person name="Hattenrath-Lehmann T.K."/>
            <person name="Talmage S.C."/>
            <person name="Walker E.A."/>
            <person name="Koch F."/>
            <person name="Burson A.M."/>
            <person name="Marcoval M.A."/>
            <person name="Tang Y.Z."/>
            <person name="Lecleir G.R."/>
            <person name="Coyne K.J."/>
            <person name="Berg G.M."/>
            <person name="Bertrand E.M."/>
            <person name="Saito M.A."/>
            <person name="Gladyshev V.N."/>
            <person name="Grigoriev I.V."/>
        </authorList>
    </citation>
    <scope>NUCLEOTIDE SEQUENCE [LARGE SCALE GENOMIC DNA]</scope>
    <source>
        <strain evidence="2">CCMP 1984</strain>
    </source>
</reference>
<keyword evidence="2" id="KW-1185">Reference proteome</keyword>
<dbReference type="InParanoid" id="F0YL13"/>
<evidence type="ECO:0000313" key="2">
    <source>
        <dbReference type="Proteomes" id="UP000002729"/>
    </source>
</evidence>
<organism evidence="2">
    <name type="scientific">Aureococcus anophagefferens</name>
    <name type="common">Harmful bloom alga</name>
    <dbReference type="NCBI Taxonomy" id="44056"/>
    <lineage>
        <taxon>Eukaryota</taxon>
        <taxon>Sar</taxon>
        <taxon>Stramenopiles</taxon>
        <taxon>Ochrophyta</taxon>
        <taxon>Pelagophyceae</taxon>
        <taxon>Pelagomonadales</taxon>
        <taxon>Pelagomonadaceae</taxon>
        <taxon>Aureococcus</taxon>
    </lineage>
</organism>
<accession>F0YL13</accession>
<protein>
    <submittedName>
        <fullName evidence="1">Uncharacterized protein</fullName>
    </submittedName>
</protein>